<feature type="compositionally biased region" description="Basic and acidic residues" evidence="1">
    <location>
        <begin position="20"/>
        <end position="31"/>
    </location>
</feature>
<reference evidence="2 3" key="1">
    <citation type="journal article" date="2018" name="Nat. Biotechnol.">
        <title>A standardized bacterial taxonomy based on genome phylogeny substantially revises the tree of life.</title>
        <authorList>
            <person name="Parks D.H."/>
            <person name="Chuvochina M."/>
            <person name="Waite D.W."/>
            <person name="Rinke C."/>
            <person name="Skarshewski A."/>
            <person name="Chaumeil P.A."/>
            <person name="Hugenholtz P."/>
        </authorList>
    </citation>
    <scope>NUCLEOTIDE SEQUENCE [LARGE SCALE GENOMIC DNA]</scope>
    <source>
        <strain evidence="2">UBA9380</strain>
    </source>
</reference>
<dbReference type="EMBL" id="DNNA01000195">
    <property type="protein sequence ID" value="HBC35060.1"/>
    <property type="molecule type" value="Genomic_DNA"/>
</dbReference>
<gene>
    <name evidence="2" type="ORF">DC045_12285</name>
</gene>
<evidence type="ECO:0000256" key="1">
    <source>
        <dbReference type="SAM" id="MobiDB-lite"/>
    </source>
</evidence>
<accession>A0A352IUC7</accession>
<feature type="compositionally biased region" description="Acidic residues" evidence="1">
    <location>
        <begin position="72"/>
        <end position="82"/>
    </location>
</feature>
<name>A0A352IUC7_9GAMM</name>
<evidence type="ECO:0000313" key="2">
    <source>
        <dbReference type="EMBL" id="HBC35060.1"/>
    </source>
</evidence>
<protein>
    <submittedName>
        <fullName evidence="2">Uncharacterized protein</fullName>
    </submittedName>
</protein>
<dbReference type="Proteomes" id="UP000263489">
    <property type="component" value="Unassembled WGS sequence"/>
</dbReference>
<evidence type="ECO:0000313" key="3">
    <source>
        <dbReference type="Proteomes" id="UP000263489"/>
    </source>
</evidence>
<feature type="region of interest" description="Disordered" evidence="1">
    <location>
        <begin position="1"/>
        <end position="104"/>
    </location>
</feature>
<comment type="caution">
    <text evidence="2">The sequence shown here is derived from an EMBL/GenBank/DDBJ whole genome shotgun (WGS) entry which is preliminary data.</text>
</comment>
<dbReference type="AlphaFoldDB" id="A0A352IUC7"/>
<proteinExistence type="predicted"/>
<sequence>MADPKEKKGVGKHHSLTDQAPEKQAARDAAEKVASGQPAEKPDFDQKDQNISPRRKAPGPGKISRPSSESQPEPEAEGEPDEQTSAPPEAVIDEGSKGRKGKKP</sequence>
<organism evidence="2 3">
    <name type="scientific">Marinobacter adhaerens</name>
    <dbReference type="NCBI Taxonomy" id="1033846"/>
    <lineage>
        <taxon>Bacteria</taxon>
        <taxon>Pseudomonadati</taxon>
        <taxon>Pseudomonadota</taxon>
        <taxon>Gammaproteobacteria</taxon>
        <taxon>Pseudomonadales</taxon>
        <taxon>Marinobacteraceae</taxon>
        <taxon>Marinobacter</taxon>
    </lineage>
</organism>